<dbReference type="EMBL" id="BJUK01000038">
    <property type="protein sequence ID" value="GEK48489.1"/>
    <property type="molecule type" value="Genomic_DNA"/>
</dbReference>
<comment type="similarity">
    <text evidence="1">Belongs to the TelA family.</text>
</comment>
<organism evidence="2 4">
    <name type="scientific">Bisbaumannia pacifica</name>
    <dbReference type="NCBI Taxonomy" id="77098"/>
    <lineage>
        <taxon>Bacteria</taxon>
        <taxon>Pseudomonadati</taxon>
        <taxon>Pseudomonadota</taxon>
        <taxon>Gammaproteobacteria</taxon>
        <taxon>Oceanospirillales</taxon>
        <taxon>Halomonadaceae</taxon>
        <taxon>Bisbaumannia</taxon>
    </lineage>
</organism>
<dbReference type="OrthoDB" id="1654346at2"/>
<dbReference type="EMBL" id="JAEDAF010000002">
    <property type="protein sequence ID" value="MBH8579223.1"/>
    <property type="molecule type" value="Genomic_DNA"/>
</dbReference>
<dbReference type="RefSeq" id="WP_146803820.1">
    <property type="nucleotide sequence ID" value="NZ_BJUK01000038.1"/>
</dbReference>
<dbReference type="PANTHER" id="PTHR38432">
    <property type="entry name" value="TELA-LIKE PROTEIN SAOUHSC_01408"/>
    <property type="match status" value="1"/>
</dbReference>
<evidence type="ECO:0000256" key="1">
    <source>
        <dbReference type="ARBA" id="ARBA00005541"/>
    </source>
</evidence>
<evidence type="ECO:0000313" key="4">
    <source>
        <dbReference type="Proteomes" id="UP000321275"/>
    </source>
</evidence>
<accession>A0A510XAP3</accession>
<evidence type="ECO:0000313" key="2">
    <source>
        <dbReference type="EMBL" id="GEK48489.1"/>
    </source>
</evidence>
<reference evidence="3 5" key="2">
    <citation type="submission" date="2020-12" db="EMBL/GenBank/DDBJ databases">
        <title>Draft genome sequence of Halomonas pacifica strain CARE-V15.</title>
        <authorList>
            <person name="Vignesh N."/>
            <person name="Thabitha A."/>
            <person name="Saravanan R."/>
            <person name="Manigandan V."/>
        </authorList>
    </citation>
    <scope>NUCLEOTIDE SEQUENCE [LARGE SCALE GENOMIC DNA]</scope>
    <source>
        <strain evidence="3 5">CARE-V15</strain>
    </source>
</reference>
<protein>
    <submittedName>
        <fullName evidence="2">KlaA protein</fullName>
    </submittedName>
    <submittedName>
        <fullName evidence="3">Toxic anion resistance protein</fullName>
    </submittedName>
</protein>
<dbReference type="Pfam" id="PF05816">
    <property type="entry name" value="TelA"/>
    <property type="match status" value="1"/>
</dbReference>
<sequence length="386" mass="42915">MTESERRPLSLPNPQELAARLERPEAPDPDALEAEAVAWVETVLGSGARERQRHAVDELGLATQRRAAHQSEMLKTPLRKLARHSEDGGPVAQALTGLRERMHELDPQAHHLEPRRLDWLVERLPGVSSRLQRYFRRFENAQEAIDGIIDELQAGRDVLYRDNLTLGDDQEALEQTLAELHHQVALGRAIAARLEASLAERDLEEAERGFIEQELCFPLRQRLLDLQQQVAVCQQGILALEVIIRNNRELMRGVERAVNVTVAALGVAVTVALALANQRMVLDRVEGLNATTSEMISRTAKTLRAQGVDIQTRAASAMLDMQALEEAFGEVMAAIDDLADYRRQALPALGEQIERLDVLTRRGQTAVNDLVGRRGDASPHNDEGAT</sequence>
<dbReference type="AlphaFoldDB" id="A0A510XAP3"/>
<comment type="caution">
    <text evidence="2">The sequence shown here is derived from an EMBL/GenBank/DDBJ whole genome shotgun (WGS) entry which is preliminary data.</text>
</comment>
<evidence type="ECO:0000313" key="3">
    <source>
        <dbReference type="EMBL" id="MBH8579223.1"/>
    </source>
</evidence>
<dbReference type="InterPro" id="IPR008863">
    <property type="entry name" value="Toxic_anion-R_TelA"/>
</dbReference>
<gene>
    <name evidence="2" type="ORF">HPA02_27720</name>
    <name evidence="3" type="ORF">I7V36_03860</name>
</gene>
<proteinExistence type="inferred from homology"/>
<dbReference type="PANTHER" id="PTHR38432:SF1">
    <property type="entry name" value="TELA-LIKE PROTEIN SAOUHSC_01408"/>
    <property type="match status" value="1"/>
</dbReference>
<evidence type="ECO:0000313" key="5">
    <source>
        <dbReference type="Proteomes" id="UP000651738"/>
    </source>
</evidence>
<name>A0A510XAP3_9GAMM</name>
<dbReference type="Proteomes" id="UP000651738">
    <property type="component" value="Unassembled WGS sequence"/>
</dbReference>
<dbReference type="Proteomes" id="UP000321275">
    <property type="component" value="Unassembled WGS sequence"/>
</dbReference>
<keyword evidence="4" id="KW-1185">Reference proteome</keyword>
<reference evidence="2 4" key="1">
    <citation type="submission" date="2019-07" db="EMBL/GenBank/DDBJ databases">
        <title>Whole genome shotgun sequence of Halomonas pacifica NBRC 102220.</title>
        <authorList>
            <person name="Hosoyama A."/>
            <person name="Uohara A."/>
            <person name="Ohji S."/>
            <person name="Ichikawa N."/>
        </authorList>
    </citation>
    <scope>NUCLEOTIDE SEQUENCE [LARGE SCALE GENOMIC DNA]</scope>
    <source>
        <strain evidence="2 4">NBRC 102220</strain>
    </source>
</reference>